<dbReference type="InterPro" id="IPR017340">
    <property type="entry name" value="U1_snRNP-C"/>
</dbReference>
<dbReference type="InterPro" id="IPR013085">
    <property type="entry name" value="U1-CZ_Znf_C2H2"/>
</dbReference>
<keyword evidence="2 9" id="KW-0479">Metal-binding</keyword>
<evidence type="ECO:0000256" key="9">
    <source>
        <dbReference type="HAMAP-Rule" id="MF_03153"/>
    </source>
</evidence>
<dbReference type="GO" id="GO:0005685">
    <property type="term" value="C:U1 snRNP"/>
    <property type="evidence" value="ECO:0007669"/>
    <property type="project" value="UniProtKB-UniRule"/>
</dbReference>
<evidence type="ECO:0000259" key="11">
    <source>
        <dbReference type="PROSITE" id="PS50171"/>
    </source>
</evidence>
<dbReference type="PROSITE" id="PS50171">
    <property type="entry name" value="ZF_MATRIN"/>
    <property type="match status" value="1"/>
</dbReference>
<keyword evidence="6 9" id="KW-0539">Nucleus</keyword>
<dbReference type="EMBL" id="GEEE01016997">
    <property type="protein sequence ID" value="JAP46228.1"/>
    <property type="molecule type" value="Transcribed_RNA"/>
</dbReference>
<dbReference type="GO" id="GO:0000387">
    <property type="term" value="P:spliceosomal snRNP assembly"/>
    <property type="evidence" value="ECO:0007669"/>
    <property type="project" value="UniProtKB-UniRule"/>
</dbReference>
<dbReference type="GO" id="GO:0000243">
    <property type="term" value="C:commitment complex"/>
    <property type="evidence" value="ECO:0007669"/>
    <property type="project" value="UniProtKB-UniRule"/>
</dbReference>
<keyword evidence="7 9" id="KW-0687">Ribonucleoprotein</keyword>
<comment type="subcellular location">
    <subcellularLocation>
        <location evidence="1 9 10">Nucleus</location>
    </subcellularLocation>
</comment>
<evidence type="ECO:0000256" key="6">
    <source>
        <dbReference type="ARBA" id="ARBA00023242"/>
    </source>
</evidence>
<proteinExistence type="inferred from homology"/>
<dbReference type="GO" id="GO:0071004">
    <property type="term" value="C:U2-type prespliceosome"/>
    <property type="evidence" value="ECO:0007669"/>
    <property type="project" value="UniProtKB-UniRule"/>
</dbReference>
<dbReference type="FunFam" id="3.30.160.60:FF:000059">
    <property type="entry name" value="U1 small nuclear ribonucleoprotein C"/>
    <property type="match status" value="1"/>
</dbReference>
<dbReference type="GO" id="GO:0030619">
    <property type="term" value="F:U1 snRNA binding"/>
    <property type="evidence" value="ECO:0007669"/>
    <property type="project" value="UniProtKB-UniRule"/>
</dbReference>
<feature type="domain" description="Matrin-type" evidence="11">
    <location>
        <begin position="4"/>
        <end position="36"/>
    </location>
</feature>
<dbReference type="Pfam" id="PF06220">
    <property type="entry name" value="zf-U1"/>
    <property type="match status" value="1"/>
</dbReference>
<dbReference type="InterPro" id="IPR000690">
    <property type="entry name" value="Matrin/U1-C_Znf_C2H2"/>
</dbReference>
<organism evidence="12">
    <name type="scientific">Schistocephalus solidus</name>
    <name type="common">Tapeworm</name>
    <dbReference type="NCBI Taxonomy" id="70667"/>
    <lineage>
        <taxon>Eukaryota</taxon>
        <taxon>Metazoa</taxon>
        <taxon>Spiralia</taxon>
        <taxon>Lophotrochozoa</taxon>
        <taxon>Platyhelminthes</taxon>
        <taxon>Cestoda</taxon>
        <taxon>Eucestoda</taxon>
        <taxon>Diphyllobothriidea</taxon>
        <taxon>Diphyllobothriidae</taxon>
        <taxon>Schistocephalus</taxon>
    </lineage>
</organism>
<dbReference type="InterPro" id="IPR003604">
    <property type="entry name" value="Matrin/U1-like-C_Znf_C2H2"/>
</dbReference>
<dbReference type="HAMAP" id="MF_03153">
    <property type="entry name" value="U1_C"/>
    <property type="match status" value="1"/>
</dbReference>
<dbReference type="EMBL" id="GEEE01005223">
    <property type="protein sequence ID" value="JAP58002.1"/>
    <property type="molecule type" value="Transcribed_RNA"/>
</dbReference>
<keyword evidence="3 9" id="KW-0863">Zinc-finger</keyword>
<dbReference type="SMART" id="SM00451">
    <property type="entry name" value="ZnF_U1"/>
    <property type="match status" value="1"/>
</dbReference>
<dbReference type="GO" id="GO:0000395">
    <property type="term" value="P:mRNA 5'-splice site recognition"/>
    <property type="evidence" value="ECO:0007669"/>
    <property type="project" value="UniProtKB-UniRule"/>
</dbReference>
<dbReference type="EMBL" id="GEEE01010228">
    <property type="protein sequence ID" value="JAP52997.1"/>
    <property type="molecule type" value="Transcribed_RNA"/>
</dbReference>
<evidence type="ECO:0000256" key="8">
    <source>
        <dbReference type="ARBA" id="ARBA00046357"/>
    </source>
</evidence>
<dbReference type="GO" id="GO:0030627">
    <property type="term" value="F:pre-mRNA 5'-splice site binding"/>
    <property type="evidence" value="ECO:0007669"/>
    <property type="project" value="InterPro"/>
</dbReference>
<dbReference type="AlphaFoldDB" id="A0A0X3PT58"/>
<comment type="similarity">
    <text evidence="9 10">Belongs to the U1 small nuclear ribonucleoprotein C family.</text>
</comment>
<accession>A0A0X3PT58</accession>
<protein>
    <recommendedName>
        <fullName evidence="9 10">U1 small nuclear ribonucleoprotein C</fullName>
        <shortName evidence="9 10">U1 snRNP C</shortName>
        <shortName evidence="9 10">U1-C</shortName>
        <shortName evidence="9 10">U1C</shortName>
    </recommendedName>
</protein>
<evidence type="ECO:0000313" key="12">
    <source>
        <dbReference type="EMBL" id="JAP51632.1"/>
    </source>
</evidence>
<comment type="subunit">
    <text evidence="9">U1 snRNP is composed of the 7 core Sm proteins B/B', D1, D2, D3, E, F and G that assemble in a heptameric protein ring on the Sm site of the small nuclear RNA to form the core snRNP, and at least 3 U1 snRNP-specific proteins U1-70K, U1-A and U1-C. U1-C interacts with U1 snRNA and the 5' splice-site region of the pre-mRNA.</text>
</comment>
<evidence type="ECO:0000256" key="4">
    <source>
        <dbReference type="ARBA" id="ARBA00022833"/>
    </source>
</evidence>
<gene>
    <name evidence="12" type="primary">RU1C</name>
    <name evidence="12" type="ORF">TR104678</name>
</gene>
<dbReference type="Gene3D" id="3.30.160.60">
    <property type="entry name" value="Classic Zinc Finger"/>
    <property type="match status" value="1"/>
</dbReference>
<comment type="function">
    <text evidence="10">Component of the U1 snRNP, which is essential for recognition of the pre-mRNA 5' splice-site and the subsequent assembly of the spliceosome. U1-C is directly involved in initial 5' splice-site recognition for both constitutive and regulated alternative splicing. The interaction with the 5' splice-site seems to precede base-pairing between the pre-mRNA and the U1 snRNA.</text>
</comment>
<name>A0A0X3PT58_SCHSO</name>
<dbReference type="SUPFAM" id="SSF57667">
    <property type="entry name" value="beta-beta-alpha zinc fingers"/>
    <property type="match status" value="1"/>
</dbReference>
<comment type="subunit">
    <text evidence="8">Component of the U1 snRNP. The U1 snRNP is composed of the U1 snRNA and the 7 core Sm proteins SNRPB, SNRPD1, SNRPD2, SNRPD3, SNRPE, SNRPF and SNRPG that assemble in a heptameric protein ring on the Sm site of the small nuclear RNA to form the core snRNP, and at least 3 U1 snRNP-specific proteins SNRNP70/U1-70K, SNRPA/U1-A and SNRPC/U1-C. SNRPC/U1-C interacts with U1 snRNA and the 5' splice-site region of the pre-mRNA. Interacts (via N-terminus) with TIA1 (via C-terminus); thereby promoting spliceosomal U1 snRNP recruitment to 5' splice sites.</text>
</comment>
<evidence type="ECO:0000256" key="10">
    <source>
        <dbReference type="PIRNR" id="PIRNR037969"/>
    </source>
</evidence>
<dbReference type="GO" id="GO:0008270">
    <property type="term" value="F:zinc ion binding"/>
    <property type="evidence" value="ECO:0007669"/>
    <property type="project" value="UniProtKB-UniRule"/>
</dbReference>
<dbReference type="PANTHER" id="PTHR31148">
    <property type="entry name" value="U1 SMALL NUCLEAR RIBONUCLEOPROTEIN C"/>
    <property type="match status" value="1"/>
</dbReference>
<comment type="function">
    <text evidence="9">Component of the spliceosomal U1 snRNP, which is essential for recognition of the pre-mRNA 5' splice-site and the subsequent assembly of the spliceosome. U1-C is directly involved in initial 5' splice-site recognition for both constitutive and regulated alternative splicing. The interaction with the 5' splice-site seems to precede base-pairing between the pre-mRNA and the U1 snRNA. Stimulates commitment or early (E) complex formation by stabilizing the base pairing of the 5' end of the U1 snRNA and the 5' splice-site region.</text>
</comment>
<dbReference type="InterPro" id="IPR036236">
    <property type="entry name" value="Znf_C2H2_sf"/>
</dbReference>
<dbReference type="EMBL" id="GEEE01005076">
    <property type="protein sequence ID" value="JAP58149.1"/>
    <property type="molecule type" value="Transcribed_RNA"/>
</dbReference>
<dbReference type="PANTHER" id="PTHR31148:SF1">
    <property type="entry name" value="U1 SMALL NUCLEAR RIBONUCLEOPROTEIN C"/>
    <property type="match status" value="1"/>
</dbReference>
<dbReference type="EMBL" id="GEEE01011593">
    <property type="protein sequence ID" value="JAP51632.1"/>
    <property type="molecule type" value="Transcribed_RNA"/>
</dbReference>
<sequence>MPKYYCDYCDKFLTHDSPSVRKTHCTGRTHKNSVSDYYRKWLEEQVQKLVDHASEAYKQGKVPPPMFGAAMGIPPPGIQNAGMPSYPPGFPPLMSVPPLGMRPPPPQGMVPGMRIPLGAQMPPAWAPGPGGMPPMPMPGAPLPPAHLPASGIHPLMSAPGLPPMGPPQ</sequence>
<keyword evidence="4 9" id="KW-0862">Zinc</keyword>
<evidence type="ECO:0000256" key="1">
    <source>
        <dbReference type="ARBA" id="ARBA00004123"/>
    </source>
</evidence>
<dbReference type="GO" id="GO:0003729">
    <property type="term" value="F:mRNA binding"/>
    <property type="evidence" value="ECO:0007669"/>
    <property type="project" value="UniProtKB-UniRule"/>
</dbReference>
<evidence type="ECO:0000256" key="5">
    <source>
        <dbReference type="ARBA" id="ARBA00022884"/>
    </source>
</evidence>
<evidence type="ECO:0000256" key="2">
    <source>
        <dbReference type="ARBA" id="ARBA00022723"/>
    </source>
</evidence>
<evidence type="ECO:0000256" key="3">
    <source>
        <dbReference type="ARBA" id="ARBA00022771"/>
    </source>
</evidence>
<evidence type="ECO:0000256" key="7">
    <source>
        <dbReference type="ARBA" id="ARBA00023274"/>
    </source>
</evidence>
<dbReference type="PIRSF" id="PIRSF037969">
    <property type="entry name" value="U1_snRNP-C"/>
    <property type="match status" value="1"/>
</dbReference>
<keyword evidence="5 9" id="KW-0694">RNA-binding</keyword>
<reference evidence="12" key="1">
    <citation type="submission" date="2016-01" db="EMBL/GenBank/DDBJ databases">
        <title>Reference transcriptome for the parasite Schistocephalus solidus: insights into the molecular evolution of parasitism.</title>
        <authorList>
            <person name="Hebert F.O."/>
            <person name="Grambauer S."/>
            <person name="Barber I."/>
            <person name="Landry C.R."/>
            <person name="Aubin-Horth N."/>
        </authorList>
    </citation>
    <scope>NUCLEOTIDE SEQUENCE</scope>
</reference>